<keyword evidence="3 4" id="KW-0268">Exocytosis</keyword>
<dbReference type="SUPFAM" id="SSF74788">
    <property type="entry name" value="Cullin repeat-like"/>
    <property type="match status" value="1"/>
</dbReference>
<dbReference type="GO" id="GO:0000145">
    <property type="term" value="C:exocyst"/>
    <property type="evidence" value="ECO:0007669"/>
    <property type="project" value="InterPro"/>
</dbReference>
<reference evidence="7" key="1">
    <citation type="submission" date="2016-05" db="EMBL/GenBank/DDBJ databases">
        <title>Comparative genomics of biotechnologically important yeasts.</title>
        <authorList>
            <consortium name="DOE Joint Genome Institute"/>
            <person name="Riley R."/>
            <person name="Haridas S."/>
            <person name="Wolfe K.H."/>
            <person name="Lopes M.R."/>
            <person name="Hittinger C.T."/>
            <person name="Goker M."/>
            <person name="Salamov A."/>
            <person name="Wisecaver J."/>
            <person name="Long T.M."/>
            <person name="Aerts A.L."/>
            <person name="Barry K."/>
            <person name="Choi C."/>
            <person name="Clum A."/>
            <person name="Coughlan A.Y."/>
            <person name="Deshpande S."/>
            <person name="Douglass A.P."/>
            <person name="Hanson S.J."/>
            <person name="Klenk H.-P."/>
            <person name="Labutti K."/>
            <person name="Lapidus A."/>
            <person name="Lindquist E."/>
            <person name="Lipzen A."/>
            <person name="Meier-Kolthoff J.P."/>
            <person name="Ohm R.A."/>
            <person name="Otillar R.P."/>
            <person name="Pangilinan J."/>
            <person name="Peng Y."/>
            <person name="Rokas A."/>
            <person name="Rosa C.A."/>
            <person name="Scheuner C."/>
            <person name="Sibirny A.A."/>
            <person name="Slot J.C."/>
            <person name="Stielow J.B."/>
            <person name="Sun H."/>
            <person name="Kurtzman C.P."/>
            <person name="Blackwell M."/>
            <person name="Grigoriev I.V."/>
            <person name="Jeffries T.W."/>
        </authorList>
    </citation>
    <scope>NUCLEOTIDE SEQUENCE [LARGE SCALE GENOMIC DNA]</scope>
    <source>
        <strain evidence="7">NRRL Y-12698</strain>
    </source>
</reference>
<sequence>MDIDEADITVLEEHLLTTSALVRSITLTLNTVSAKFSQSRTNLKPVISSTKALIAQKKDIAAGLETLAAVDESIQRISALEAVLELPLSATGLRKYIDTLARSRLVLLETGNLGAFKGVTSHFKSVVHAADKKLDQSFRETMASVSAPYDPAIEPFPLASTAAIKDLKILIAHKTWDRVEKDVVDARREFLRASLQHIEAGARARDAPDVHATRALGVKQYTTSFCEMVTAEHHFLWALLGDTRADWVFGVVCDAPLRTFLNIVAQNAEFAMTNKATDGLMLFDLIDALSAALEAHTRIDAHLDAVGKLEIEHNRIVTQAHDLFKEMFRYVDSRVASVLQMPSDNGVCPVIVEIMSRLRKFSKFSGAACEIIVSMPLGSWIPSPKPQWVGVFSSVLTHVSIDETSGPDMLSCYFSDLIDAMLIALELRCKALVPKLNRATMGYFLITNLTLIEQIAKNSEMDQILGANGNERLEKLRKRFLNYFLDGWKSVASILMDVTVISGNDTGKMSSKEKDVIRDKFKMFNAAIEELIKQHKSYNITDKGLRQFLQKEINFVSPLYRRFYDKYGVMDWVRKGKNVKWDKEEFDGMLEGLQ</sequence>
<comment type="subcellular location">
    <subcellularLocation>
        <location evidence="4">Bud</location>
    </subcellularLocation>
    <subcellularLocation>
        <location evidence="4">Bud neck</location>
    </subcellularLocation>
</comment>
<dbReference type="Proteomes" id="UP000094336">
    <property type="component" value="Unassembled WGS sequence"/>
</dbReference>
<feature type="domain" description="Exocyst complex subunit Exo70 C-terminal" evidence="5">
    <location>
        <begin position="217"/>
        <end position="591"/>
    </location>
</feature>
<keyword evidence="2 4" id="KW-0813">Transport</keyword>
<dbReference type="Gene3D" id="1.20.58.1150">
    <property type="match status" value="1"/>
</dbReference>
<gene>
    <name evidence="6" type="ORF">BABINDRAFT_162238</name>
</gene>
<dbReference type="InterPro" id="IPR046364">
    <property type="entry name" value="Exo70_C"/>
</dbReference>
<accession>A0A1E3QNI0</accession>
<proteinExistence type="inferred from homology"/>
<dbReference type="Pfam" id="PF03081">
    <property type="entry name" value="Exo70_C"/>
    <property type="match status" value="1"/>
</dbReference>
<dbReference type="InterPro" id="IPR016159">
    <property type="entry name" value="Cullin_repeat-like_dom_sf"/>
</dbReference>
<evidence type="ECO:0000313" key="7">
    <source>
        <dbReference type="Proteomes" id="UP000094336"/>
    </source>
</evidence>
<dbReference type="EMBL" id="KV454433">
    <property type="protein sequence ID" value="ODQ79198.1"/>
    <property type="molecule type" value="Genomic_DNA"/>
</dbReference>
<comment type="function">
    <text evidence="4">Involved in the secretory pathway as part of the exocyst complex which tethers secretory vesicles to the sites of exocytosis. Also plays a role in the assembly of the exocyst.</text>
</comment>
<protein>
    <recommendedName>
        <fullName evidence="4">Exocyst complex protein EXO70</fullName>
    </recommendedName>
</protein>
<dbReference type="PANTHER" id="PTHR12542:SF41">
    <property type="entry name" value="EXOCYST COMPLEX COMPONENT 7"/>
    <property type="match status" value="1"/>
</dbReference>
<evidence type="ECO:0000256" key="1">
    <source>
        <dbReference type="ARBA" id="ARBA00006756"/>
    </source>
</evidence>
<dbReference type="GO" id="GO:0015031">
    <property type="term" value="P:protein transport"/>
    <property type="evidence" value="ECO:0007669"/>
    <property type="project" value="UniProtKB-KW"/>
</dbReference>
<dbReference type="Gene3D" id="1.20.1280.170">
    <property type="entry name" value="Exocyst complex component Exo70"/>
    <property type="match status" value="1"/>
</dbReference>
<dbReference type="Gene3D" id="1.20.1310.30">
    <property type="match status" value="1"/>
</dbReference>
<dbReference type="GO" id="GO:0005546">
    <property type="term" value="F:phosphatidylinositol-4,5-bisphosphate binding"/>
    <property type="evidence" value="ECO:0007669"/>
    <property type="project" value="InterPro"/>
</dbReference>
<dbReference type="GO" id="GO:0005935">
    <property type="term" value="C:cellular bud neck"/>
    <property type="evidence" value="ECO:0007669"/>
    <property type="project" value="UniProtKB-SubCell"/>
</dbReference>
<comment type="similarity">
    <text evidence="1 4">Belongs to the EXO70 family.</text>
</comment>
<dbReference type="PANTHER" id="PTHR12542">
    <property type="entry name" value="EXOCYST COMPLEX PROTEIN EXO70"/>
    <property type="match status" value="1"/>
</dbReference>
<evidence type="ECO:0000256" key="2">
    <source>
        <dbReference type="ARBA" id="ARBA00022448"/>
    </source>
</evidence>
<dbReference type="GeneID" id="30147094"/>
<dbReference type="RefSeq" id="XP_018984526.1">
    <property type="nucleotide sequence ID" value="XM_019129241.1"/>
</dbReference>
<dbReference type="GO" id="GO:0006887">
    <property type="term" value="P:exocytosis"/>
    <property type="evidence" value="ECO:0007669"/>
    <property type="project" value="UniProtKB-KW"/>
</dbReference>
<dbReference type="STRING" id="984486.A0A1E3QNI0"/>
<organism evidence="6 7">
    <name type="scientific">Babjeviella inositovora NRRL Y-12698</name>
    <dbReference type="NCBI Taxonomy" id="984486"/>
    <lineage>
        <taxon>Eukaryota</taxon>
        <taxon>Fungi</taxon>
        <taxon>Dikarya</taxon>
        <taxon>Ascomycota</taxon>
        <taxon>Saccharomycotina</taxon>
        <taxon>Pichiomycetes</taxon>
        <taxon>Serinales incertae sedis</taxon>
        <taxon>Babjeviella</taxon>
    </lineage>
</organism>
<evidence type="ECO:0000256" key="4">
    <source>
        <dbReference type="RuleBase" id="RU365026"/>
    </source>
</evidence>
<evidence type="ECO:0000256" key="3">
    <source>
        <dbReference type="ARBA" id="ARBA00022483"/>
    </source>
</evidence>
<keyword evidence="4" id="KW-0653">Protein transport</keyword>
<evidence type="ECO:0000259" key="5">
    <source>
        <dbReference type="Pfam" id="PF03081"/>
    </source>
</evidence>
<dbReference type="AlphaFoldDB" id="A0A1E3QNI0"/>
<dbReference type="InterPro" id="IPR004140">
    <property type="entry name" value="Exo70"/>
</dbReference>
<dbReference type="Gene3D" id="1.10.357.60">
    <property type="match status" value="1"/>
</dbReference>
<name>A0A1E3QNI0_9ASCO</name>
<evidence type="ECO:0000313" key="6">
    <source>
        <dbReference type="EMBL" id="ODQ79198.1"/>
    </source>
</evidence>
<dbReference type="OrthoDB" id="1922221at2759"/>
<keyword evidence="7" id="KW-1185">Reference proteome</keyword>